<gene>
    <name evidence="1" type="primary">fdx4</name>
    <name evidence="1" type="ORF">GAK35_00110</name>
</gene>
<dbReference type="Gene3D" id="3.40.30.10">
    <property type="entry name" value="Glutaredoxin"/>
    <property type="match status" value="1"/>
</dbReference>
<proteinExistence type="predicted"/>
<accession>A0A7V8JVZ4</accession>
<sequence>MRTHTRHVLMCVGPRCTENGVLAESMFAVLGEQIDARPELRVKRTRTHCMVACKAQAPVVVVYPEGVWYRCEDAQAVQRVVVEHLEGGREVTDLIFHRLGTGDVNSEPETGDA</sequence>
<reference evidence="2" key="1">
    <citation type="journal article" date="2020" name="MBio">
        <title>Horizontal gene transfer to a defensive symbiont with a reduced genome amongst a multipartite beetle microbiome.</title>
        <authorList>
            <person name="Waterworth S.C."/>
            <person name="Florez L.V."/>
            <person name="Rees E.R."/>
            <person name="Hertweck C."/>
            <person name="Kaltenpoth M."/>
            <person name="Kwan J.C."/>
        </authorList>
    </citation>
    <scope>NUCLEOTIDE SEQUENCE [LARGE SCALE GENOMIC DNA]</scope>
</reference>
<organism evidence="1 2">
    <name type="scientific">Herbaspirillum frisingense</name>
    <dbReference type="NCBI Taxonomy" id="92645"/>
    <lineage>
        <taxon>Bacteria</taxon>
        <taxon>Pseudomonadati</taxon>
        <taxon>Pseudomonadota</taxon>
        <taxon>Betaproteobacteria</taxon>
        <taxon>Burkholderiales</taxon>
        <taxon>Oxalobacteraceae</taxon>
        <taxon>Herbaspirillum</taxon>
    </lineage>
</organism>
<dbReference type="CDD" id="cd02980">
    <property type="entry name" value="TRX_Fd_family"/>
    <property type="match status" value="1"/>
</dbReference>
<dbReference type="InterPro" id="IPR036249">
    <property type="entry name" value="Thioredoxin-like_sf"/>
</dbReference>
<comment type="caution">
    <text evidence="1">The sequence shown here is derived from an EMBL/GenBank/DDBJ whole genome shotgun (WGS) entry which is preliminary data.</text>
</comment>
<dbReference type="EMBL" id="WNDX01000002">
    <property type="protein sequence ID" value="KAF1048844.1"/>
    <property type="molecule type" value="Genomic_DNA"/>
</dbReference>
<dbReference type="SUPFAM" id="SSF52833">
    <property type="entry name" value="Thioredoxin-like"/>
    <property type="match status" value="1"/>
</dbReference>
<dbReference type="Proteomes" id="UP000462435">
    <property type="component" value="Unassembled WGS sequence"/>
</dbReference>
<name>A0A7V8JVZ4_9BURK</name>
<evidence type="ECO:0000313" key="2">
    <source>
        <dbReference type="Proteomes" id="UP000462435"/>
    </source>
</evidence>
<protein>
    <submittedName>
        <fullName evidence="1">Ferredoxin, 2Fe-2S</fullName>
    </submittedName>
</protein>
<dbReference type="AlphaFoldDB" id="A0A7V8JVZ4"/>
<evidence type="ECO:0000313" key="1">
    <source>
        <dbReference type="EMBL" id="KAF1048844.1"/>
    </source>
</evidence>